<evidence type="ECO:0000256" key="1">
    <source>
        <dbReference type="SAM" id="MobiDB-lite"/>
    </source>
</evidence>
<feature type="region of interest" description="Disordered" evidence="1">
    <location>
        <begin position="128"/>
        <end position="166"/>
    </location>
</feature>
<evidence type="ECO:0008006" key="3">
    <source>
        <dbReference type="Google" id="ProtNLM"/>
    </source>
</evidence>
<organism evidence="2">
    <name type="scientific">uncultured Sphingomonas sp</name>
    <dbReference type="NCBI Taxonomy" id="158754"/>
    <lineage>
        <taxon>Bacteria</taxon>
        <taxon>Pseudomonadati</taxon>
        <taxon>Pseudomonadota</taxon>
        <taxon>Alphaproteobacteria</taxon>
        <taxon>Sphingomonadales</taxon>
        <taxon>Sphingomonadaceae</taxon>
        <taxon>Sphingomonas</taxon>
        <taxon>environmental samples</taxon>
    </lineage>
</organism>
<feature type="compositionally biased region" description="Polar residues" evidence="1">
    <location>
        <begin position="128"/>
        <end position="138"/>
    </location>
</feature>
<feature type="compositionally biased region" description="Polar residues" evidence="1">
    <location>
        <begin position="1"/>
        <end position="11"/>
    </location>
</feature>
<feature type="region of interest" description="Disordered" evidence="1">
    <location>
        <begin position="1"/>
        <end position="46"/>
    </location>
</feature>
<evidence type="ECO:0000313" key="2">
    <source>
        <dbReference type="EMBL" id="CAA9508346.1"/>
    </source>
</evidence>
<dbReference type="EMBL" id="CADCVY010000082">
    <property type="protein sequence ID" value="CAA9508346.1"/>
    <property type="molecule type" value="Genomic_DNA"/>
</dbReference>
<sequence>MQQPPSQNAGTGSELAADAKQVTSKAADRVHSELDARKGDAATQAKSVSSAIQKAAGELDEGAPAWLKSAFQQGADQIQRFADSIEQKDSRQLMNDVQSFARERPGAFLAACAAAGFAAARIFKAGGESTSQGQQRFGSSFGDEPAFQTSQQPQSNYSASSPGEFV</sequence>
<protein>
    <recommendedName>
        <fullName evidence="3">Nutrient deprivation-induced protein</fullName>
    </recommendedName>
</protein>
<feature type="compositionally biased region" description="Basic and acidic residues" evidence="1">
    <location>
        <begin position="26"/>
        <end position="40"/>
    </location>
</feature>
<gene>
    <name evidence="2" type="ORF">AVDCRST_MAG44-1220</name>
</gene>
<dbReference type="AlphaFoldDB" id="A0A6J4SYB6"/>
<name>A0A6J4SYB6_9SPHN</name>
<accession>A0A6J4SYB6</accession>
<proteinExistence type="predicted"/>
<reference evidence="2" key="1">
    <citation type="submission" date="2020-02" db="EMBL/GenBank/DDBJ databases">
        <authorList>
            <person name="Meier V. D."/>
        </authorList>
    </citation>
    <scope>NUCLEOTIDE SEQUENCE</scope>
    <source>
        <strain evidence="2">AVDCRST_MAG44</strain>
    </source>
</reference>
<feature type="compositionally biased region" description="Polar residues" evidence="1">
    <location>
        <begin position="147"/>
        <end position="166"/>
    </location>
</feature>